<evidence type="ECO:0000259" key="6">
    <source>
        <dbReference type="PROSITE" id="PS50850"/>
    </source>
</evidence>
<feature type="transmembrane region" description="Helical" evidence="5">
    <location>
        <begin position="300"/>
        <end position="317"/>
    </location>
</feature>
<sequence length="424" mass="46920">MQTIGKYRWVVVVLLFFATTINYLDRQVIGLLKDDLAKEFSWTEKDYSNIVMAFSAAYALGLLFFGRIVDRIGTKLGYTVSVIIWSFAAMAHALVKSTLGFGIARTALGLGESGNFPSAIKSVAEWFPKKDRAFATGIFNSGSNVAAIIGPPAIAWIFVSYGWQKAFIWTGAIGFLWLMCWLIFYDIPARQKRLGKAEYDYIHSDVTDENNTSKVGWAKILSVKQTWAFVMGKFLTDPVWWFYLFWIPSYFNTTYGLNISTSAIHVSTIYVAAGFGSVLGGYLSGYFIKKGLPVYKARKKAMFIFALCVVPVIFVRYTDDIWIAVALISLATAAHQAWSANIFTTASDMFPKKALSSVVGIGGMAGSVGGILFPLLIGVVLDKFKLAGTISTGYNIIFFICGTSYLLAWLMMHLLAPSMKKVDL</sequence>
<comment type="subcellular location">
    <subcellularLocation>
        <location evidence="1">Membrane</location>
        <topology evidence="1">Multi-pass membrane protein</topology>
    </subcellularLocation>
</comment>
<dbReference type="InterPro" id="IPR011701">
    <property type="entry name" value="MFS"/>
</dbReference>
<evidence type="ECO:0000256" key="4">
    <source>
        <dbReference type="ARBA" id="ARBA00023136"/>
    </source>
</evidence>
<feature type="domain" description="Major facilitator superfamily (MFS) profile" evidence="6">
    <location>
        <begin position="11"/>
        <end position="420"/>
    </location>
</feature>
<dbReference type="SUPFAM" id="SSF103473">
    <property type="entry name" value="MFS general substrate transporter"/>
    <property type="match status" value="1"/>
</dbReference>
<feature type="transmembrane region" description="Helical" evidence="5">
    <location>
        <begin position="323"/>
        <end position="343"/>
    </location>
</feature>
<gene>
    <name evidence="7" type="ORF">FRZ67_00320</name>
</gene>
<evidence type="ECO:0000256" key="3">
    <source>
        <dbReference type="ARBA" id="ARBA00022989"/>
    </source>
</evidence>
<reference evidence="7 8" key="1">
    <citation type="journal article" date="2016" name="Int. J. Syst. Evol. Microbiol.">
        <title>Panacibacter ginsenosidivorans gen. nov., sp. nov., with ginsenoside converting activity isolated from soil of a ginseng field.</title>
        <authorList>
            <person name="Siddiqi M.Z."/>
            <person name="Muhammad Shafi S."/>
            <person name="Choi K.D."/>
            <person name="Im W.T."/>
        </authorList>
    </citation>
    <scope>NUCLEOTIDE SEQUENCE [LARGE SCALE GENOMIC DNA]</scope>
    <source>
        <strain evidence="7 8">Gsoil1550</strain>
    </source>
</reference>
<dbReference type="RefSeq" id="WP_147187620.1">
    <property type="nucleotide sequence ID" value="NZ_CP042435.1"/>
</dbReference>
<feature type="transmembrane region" description="Helical" evidence="5">
    <location>
        <begin position="50"/>
        <end position="69"/>
    </location>
</feature>
<dbReference type="PANTHER" id="PTHR11662:SF285">
    <property type="entry name" value="HEXURONATE TRANSPORTER"/>
    <property type="match status" value="1"/>
</dbReference>
<dbReference type="Gene3D" id="1.20.1250.20">
    <property type="entry name" value="MFS general substrate transporter like domains"/>
    <property type="match status" value="2"/>
</dbReference>
<dbReference type="PANTHER" id="PTHR11662">
    <property type="entry name" value="SOLUTE CARRIER FAMILY 17"/>
    <property type="match status" value="1"/>
</dbReference>
<evidence type="ECO:0000256" key="1">
    <source>
        <dbReference type="ARBA" id="ARBA00004141"/>
    </source>
</evidence>
<keyword evidence="2 5" id="KW-0812">Transmembrane</keyword>
<dbReference type="Pfam" id="PF07690">
    <property type="entry name" value="MFS_1"/>
    <property type="match status" value="1"/>
</dbReference>
<name>A0A5B8V324_9BACT</name>
<keyword evidence="3 5" id="KW-1133">Transmembrane helix</keyword>
<organism evidence="7 8">
    <name type="scientific">Panacibacter ginsenosidivorans</name>
    <dbReference type="NCBI Taxonomy" id="1813871"/>
    <lineage>
        <taxon>Bacteria</taxon>
        <taxon>Pseudomonadati</taxon>
        <taxon>Bacteroidota</taxon>
        <taxon>Chitinophagia</taxon>
        <taxon>Chitinophagales</taxon>
        <taxon>Chitinophagaceae</taxon>
        <taxon>Panacibacter</taxon>
    </lineage>
</organism>
<dbReference type="InterPro" id="IPR000849">
    <property type="entry name" value="Sugar_P_transporter"/>
</dbReference>
<dbReference type="InterPro" id="IPR036259">
    <property type="entry name" value="MFS_trans_sf"/>
</dbReference>
<dbReference type="GO" id="GO:0016020">
    <property type="term" value="C:membrane"/>
    <property type="evidence" value="ECO:0007669"/>
    <property type="project" value="UniProtKB-SubCell"/>
</dbReference>
<feature type="transmembrane region" description="Helical" evidence="5">
    <location>
        <begin position="267"/>
        <end position="288"/>
    </location>
</feature>
<feature type="transmembrane region" description="Helical" evidence="5">
    <location>
        <begin position="166"/>
        <end position="185"/>
    </location>
</feature>
<dbReference type="GO" id="GO:0015134">
    <property type="term" value="F:hexuronate transmembrane transporter activity"/>
    <property type="evidence" value="ECO:0007669"/>
    <property type="project" value="TreeGrafter"/>
</dbReference>
<evidence type="ECO:0000256" key="5">
    <source>
        <dbReference type="SAM" id="Phobius"/>
    </source>
</evidence>
<accession>A0A5B8V324</accession>
<dbReference type="KEGG" id="pgin:FRZ67_00320"/>
<dbReference type="InterPro" id="IPR020846">
    <property type="entry name" value="MFS_dom"/>
</dbReference>
<dbReference type="PIRSF" id="PIRSF002808">
    <property type="entry name" value="Hexose_phosphate_transp"/>
    <property type="match status" value="1"/>
</dbReference>
<evidence type="ECO:0000256" key="2">
    <source>
        <dbReference type="ARBA" id="ARBA00022692"/>
    </source>
</evidence>
<dbReference type="Proteomes" id="UP000321533">
    <property type="component" value="Chromosome"/>
</dbReference>
<feature type="transmembrane region" description="Helical" evidence="5">
    <location>
        <begin position="76"/>
        <end position="95"/>
    </location>
</feature>
<keyword evidence="8" id="KW-1185">Reference proteome</keyword>
<keyword evidence="4 5" id="KW-0472">Membrane</keyword>
<proteinExistence type="predicted"/>
<dbReference type="AlphaFoldDB" id="A0A5B8V324"/>
<protein>
    <submittedName>
        <fullName evidence="7">MFS transporter</fullName>
    </submittedName>
</protein>
<evidence type="ECO:0000313" key="7">
    <source>
        <dbReference type="EMBL" id="QEC65820.1"/>
    </source>
</evidence>
<dbReference type="OrthoDB" id="9781156at2"/>
<dbReference type="EMBL" id="CP042435">
    <property type="protein sequence ID" value="QEC65820.1"/>
    <property type="molecule type" value="Genomic_DNA"/>
</dbReference>
<feature type="transmembrane region" description="Helical" evidence="5">
    <location>
        <begin position="393"/>
        <end position="416"/>
    </location>
</feature>
<dbReference type="PROSITE" id="PS50850">
    <property type="entry name" value="MFS"/>
    <property type="match status" value="1"/>
</dbReference>
<feature type="transmembrane region" description="Helical" evidence="5">
    <location>
        <begin position="355"/>
        <end position="381"/>
    </location>
</feature>
<evidence type="ECO:0000313" key="8">
    <source>
        <dbReference type="Proteomes" id="UP000321533"/>
    </source>
</evidence>
<dbReference type="CDD" id="cd17319">
    <property type="entry name" value="MFS_ExuT_GudP_like"/>
    <property type="match status" value="1"/>
</dbReference>
<dbReference type="InterPro" id="IPR050382">
    <property type="entry name" value="MFS_Na/Anion_cotransporter"/>
</dbReference>